<dbReference type="EMBL" id="LNRQ01000009">
    <property type="protein sequence ID" value="KZM81982.1"/>
    <property type="molecule type" value="Genomic_DNA"/>
</dbReference>
<dbReference type="Gramene" id="KZM81982">
    <property type="protein sequence ID" value="KZM81982"/>
    <property type="gene ID" value="DCAR_029595"/>
</dbReference>
<evidence type="ECO:0000256" key="1">
    <source>
        <dbReference type="SAM" id="MobiDB-lite"/>
    </source>
</evidence>
<organism evidence="3">
    <name type="scientific">Daucus carota subsp. sativus</name>
    <name type="common">Carrot</name>
    <dbReference type="NCBI Taxonomy" id="79200"/>
    <lineage>
        <taxon>Eukaryota</taxon>
        <taxon>Viridiplantae</taxon>
        <taxon>Streptophyta</taxon>
        <taxon>Embryophyta</taxon>
        <taxon>Tracheophyta</taxon>
        <taxon>Spermatophyta</taxon>
        <taxon>Magnoliopsida</taxon>
        <taxon>eudicotyledons</taxon>
        <taxon>Gunneridae</taxon>
        <taxon>Pentapetalae</taxon>
        <taxon>asterids</taxon>
        <taxon>campanulids</taxon>
        <taxon>Apiales</taxon>
        <taxon>Apiaceae</taxon>
        <taxon>Apioideae</taxon>
        <taxon>Scandiceae</taxon>
        <taxon>Daucinae</taxon>
        <taxon>Daucus</taxon>
        <taxon>Daucus sect. Daucus</taxon>
    </lineage>
</organism>
<feature type="region of interest" description="Disordered" evidence="1">
    <location>
        <begin position="1"/>
        <end position="76"/>
    </location>
</feature>
<dbReference type="SMART" id="SM00198">
    <property type="entry name" value="SCP"/>
    <property type="match status" value="1"/>
</dbReference>
<dbReference type="Pfam" id="PF00188">
    <property type="entry name" value="CAP"/>
    <property type="match status" value="1"/>
</dbReference>
<name>A0A175YGN3_DAUCS</name>
<dbReference type="InterPro" id="IPR035940">
    <property type="entry name" value="CAP_sf"/>
</dbReference>
<dbReference type="STRING" id="79200.A0A175YGN3"/>
<reference evidence="3" key="1">
    <citation type="journal article" date="2016" name="Nat. Genet.">
        <title>A high-quality carrot genome assembly provides new insights into carotenoid accumulation and asterid genome evolution.</title>
        <authorList>
            <person name="Iorizzo M."/>
            <person name="Ellison S."/>
            <person name="Senalik D."/>
            <person name="Zeng P."/>
            <person name="Satapoomin P."/>
            <person name="Huang J."/>
            <person name="Bowman M."/>
            <person name="Iovene M."/>
            <person name="Sanseverino W."/>
            <person name="Cavagnaro P."/>
            <person name="Yildiz M."/>
            <person name="Macko-Podgorni A."/>
            <person name="Moranska E."/>
            <person name="Grzebelus E."/>
            <person name="Grzebelus D."/>
            <person name="Ashrafi H."/>
            <person name="Zheng Z."/>
            <person name="Cheng S."/>
            <person name="Spooner D."/>
            <person name="Van Deynze A."/>
            <person name="Simon P."/>
        </authorList>
    </citation>
    <scope>NUCLEOTIDE SEQUENCE [LARGE SCALE GENOMIC DNA]</scope>
    <source>
        <tissue evidence="3">Leaf</tissue>
    </source>
</reference>
<proteinExistence type="predicted"/>
<dbReference type="AlphaFoldDB" id="A0A175YGN3"/>
<dbReference type="SUPFAM" id="SSF55797">
    <property type="entry name" value="PR-1-like"/>
    <property type="match status" value="1"/>
</dbReference>
<feature type="compositionally biased region" description="Polar residues" evidence="1">
    <location>
        <begin position="1"/>
        <end position="15"/>
    </location>
</feature>
<feature type="domain" description="SCP" evidence="2">
    <location>
        <begin position="145"/>
        <end position="282"/>
    </location>
</feature>
<dbReference type="InterPro" id="IPR001283">
    <property type="entry name" value="CRISP-related"/>
</dbReference>
<dbReference type="Gene3D" id="3.40.33.10">
    <property type="entry name" value="CAP"/>
    <property type="match status" value="1"/>
</dbReference>
<sequence>MADHGNQGQQASQASRAHEAQGASQLPSGDKVKNEAGGHKSKSEVGRDDMGGDKTKNRDDMGGDKTKNDVDENKIKSQAGGNNIKINLGFFPRLNRLNQGFIFSPPPVAPSVVTQTPGNDHADYVDPQNKAPVVAPSGVTRAPGNDHADYIEPHNKARAEVGLGPLTWNETLAAYARNYANQRIADCELKHSDTKGAYGENIAQSPGPDELTPGVVVKYWVDEEKPFYDPGTKKCCGGECRHYMQVINPNTNMLGCALVQYSKKEGWVVCECEYEYEHDVKESPSPVPNAPPPRKAPKAVDEDLYNIFPDLLYANSKRKRVNLQQ</sequence>
<gene>
    <name evidence="3" type="ORF">DCAR_029595</name>
</gene>
<feature type="compositionally biased region" description="Pro residues" evidence="1">
    <location>
        <begin position="285"/>
        <end position="294"/>
    </location>
</feature>
<dbReference type="PANTHER" id="PTHR10334">
    <property type="entry name" value="CYSTEINE-RICH SECRETORY PROTEIN-RELATED"/>
    <property type="match status" value="1"/>
</dbReference>
<dbReference type="InterPro" id="IPR014044">
    <property type="entry name" value="CAP_dom"/>
</dbReference>
<comment type="caution">
    <text evidence="3">The sequence shown here is derived from an EMBL/GenBank/DDBJ whole genome shotgun (WGS) entry which is preliminary data.</text>
</comment>
<evidence type="ECO:0000313" key="3">
    <source>
        <dbReference type="EMBL" id="KZM81982.1"/>
    </source>
</evidence>
<feature type="compositionally biased region" description="Basic and acidic residues" evidence="1">
    <location>
        <begin position="30"/>
        <end position="75"/>
    </location>
</feature>
<evidence type="ECO:0000259" key="2">
    <source>
        <dbReference type="SMART" id="SM00198"/>
    </source>
</evidence>
<accession>A0A175YGN3</accession>
<feature type="region of interest" description="Disordered" evidence="1">
    <location>
        <begin position="281"/>
        <end position="301"/>
    </location>
</feature>
<dbReference type="PRINTS" id="PR00837">
    <property type="entry name" value="V5TPXLIKE"/>
</dbReference>
<protein>
    <recommendedName>
        <fullName evidence="2">SCP domain-containing protein</fullName>
    </recommendedName>
</protein>